<dbReference type="CDD" id="cd01949">
    <property type="entry name" value="GGDEF"/>
    <property type="match status" value="1"/>
</dbReference>
<dbReference type="CDD" id="cd01948">
    <property type="entry name" value="EAL"/>
    <property type="match status" value="1"/>
</dbReference>
<dbReference type="Pfam" id="PF08448">
    <property type="entry name" value="PAS_4"/>
    <property type="match status" value="1"/>
</dbReference>
<feature type="domain" description="PAC" evidence="2">
    <location>
        <begin position="458"/>
        <end position="509"/>
    </location>
</feature>
<dbReference type="CDD" id="cd00130">
    <property type="entry name" value="PAS"/>
    <property type="match status" value="7"/>
</dbReference>
<feature type="domain" description="PAC" evidence="2">
    <location>
        <begin position="726"/>
        <end position="778"/>
    </location>
</feature>
<dbReference type="Gene3D" id="3.20.20.450">
    <property type="entry name" value="EAL domain"/>
    <property type="match status" value="1"/>
</dbReference>
<dbReference type="eggNOG" id="COG2202">
    <property type="taxonomic scope" value="Bacteria"/>
</dbReference>
<feature type="domain" description="PAS" evidence="1">
    <location>
        <begin position="653"/>
        <end position="731"/>
    </location>
</feature>
<sequence length="1327" mass="148267">MREPASPEQQLLEYKAILDHSGIAVVCTRSRLVYRCNPRAEELFGWPAGTLVGQLDAVFLPDDASCDALRGTVRPQLRVGKIVDLETRLARRDGSTFVAHLIARAIDPAAPRLGTVWIVRDVTQEVLTRDTSARLLREQQLIFENAETGIVILRERIIQRCNRRFAELLGYAADELVGQSTRLYYPSEEAWLETGRRAYAAIAETGIYHGDTIFRRRNGESFCCHITGSMMNRANPDEGYVWLYEDVSEKRASAAAMDALLREQTLIFEAAPIGIAFVRDRIIQRCNPSLERIFGYSPGQLIGQSTRCFFASEEAWREKGERAQLLIDECGSFVGEVQYCKSDGLPIWCRVTGSLANPGEPGDGLVWLFEDVTEKRQADRAMEALLREQALIFERAPTGIAFLRDRVIQRCNPSFERIFGYAPGQLLGQSTRVCFASEAAWREAGERAYAVADESGKFIGELEYCRADGTPIWCQVTGSLLNPANPAEGYVWLFEDVTARRAAEEALVESLWEQQLIFDNAMIGISYHRNRMILRCNRRCEEIFGYLEGGLAGQPTRVLFASDEAWEAVGRQVYGESASGETFDGELLYQRRDGTPIWVHAIGRTIGESADSETWIWAYADVTAQRAAEQALRQSHLELEQRVADRTLELSQQLHFMRQLIEAIPGPVFYKSQEGRYLGCNQAFLELIGKSRDEVVGATVYDVAPADLADRYKAADDELLARLGSQVYEARVLDADGHYRDVIFHKATYGKPGENGGGLVGVMLDITERKRMEARLLQAATVFDSSAEGITITAPDGNIIAVNRAFTEITGYTEDEVIGRNPRMLQSGFQDRRFYLDMWQALGTQGRWRGELWNRRKDGQTFLESLTISAVKDAQGKVAHYVGVFSDITELRRAHDQLDHQAHHDPLTGLPNRLLLGDRLHKALQRAHRDETGLAVFFIDLDRFKNINDTLGHQVGDRVLCEVAWRLGRLMRESDTVGRLGGDEFLIVIEDVGEPTAVSHIAEKILNVLQASPVTVEHEFFVGASIGISVFPQDGADAETLMKNADVAMYRAKERGRNTYEFFTKDLTQTSLARLQMETDLRRAIERGELRVYLQPQFSLATGKVVGAEALVRWLRPQQGLVLPGEFIKLAEESGLIVPIGEWVQGTAACQWATWVAAGLAPGVLSVNVSGVEFARGRIQQTARRTLELSGLPARFLELEITESAIMSHAENSVQVLDNLRAMGISLVIDDFGTGYSSLAYLKRLPLNKLKVDQSFVRGLPNDTEDCAIARAVIALGHSLQLTVIAEGVETEAQREFLTGEGCDEMQGYLRGRPMPFDDYHARFLSG</sequence>
<dbReference type="PROSITE" id="PS50112">
    <property type="entry name" value="PAS"/>
    <property type="match status" value="4"/>
</dbReference>
<evidence type="ECO:0000259" key="1">
    <source>
        <dbReference type="PROSITE" id="PS50112"/>
    </source>
</evidence>
<dbReference type="SUPFAM" id="SSF55073">
    <property type="entry name" value="Nucleotide cyclase"/>
    <property type="match status" value="1"/>
</dbReference>
<feature type="domain" description="PAS" evidence="1">
    <location>
        <begin position="782"/>
        <end position="821"/>
    </location>
</feature>
<dbReference type="PROSITE" id="PS50113">
    <property type="entry name" value="PAC"/>
    <property type="match status" value="4"/>
</dbReference>
<dbReference type="InterPro" id="IPR000014">
    <property type="entry name" value="PAS"/>
</dbReference>
<dbReference type="PANTHER" id="PTHR44757:SF2">
    <property type="entry name" value="BIOFILM ARCHITECTURE MAINTENANCE PROTEIN MBAA"/>
    <property type="match status" value="1"/>
</dbReference>
<dbReference type="KEGG" id="app:CAP2UW1_0299"/>
<feature type="domain" description="PAS" evidence="1">
    <location>
        <begin position="162"/>
        <end position="188"/>
    </location>
</feature>
<evidence type="ECO:0000259" key="2">
    <source>
        <dbReference type="PROSITE" id="PS50113"/>
    </source>
</evidence>
<dbReference type="InterPro" id="IPR000700">
    <property type="entry name" value="PAS-assoc_C"/>
</dbReference>
<dbReference type="InterPro" id="IPR029787">
    <property type="entry name" value="Nucleotide_cyclase"/>
</dbReference>
<dbReference type="SMART" id="SM00086">
    <property type="entry name" value="PAC"/>
    <property type="match status" value="7"/>
</dbReference>
<dbReference type="Gene3D" id="3.30.450.20">
    <property type="entry name" value="PAS domain"/>
    <property type="match status" value="7"/>
</dbReference>
<feature type="domain" description="PAC" evidence="2">
    <location>
        <begin position="848"/>
        <end position="900"/>
    </location>
</feature>
<dbReference type="FunFam" id="3.30.70.270:FF:000001">
    <property type="entry name" value="Diguanylate cyclase domain protein"/>
    <property type="match status" value="1"/>
</dbReference>
<dbReference type="InterPro" id="IPR035965">
    <property type="entry name" value="PAS-like_dom_sf"/>
</dbReference>
<dbReference type="PROSITE" id="PS50883">
    <property type="entry name" value="EAL"/>
    <property type="match status" value="1"/>
</dbReference>
<reference evidence="5" key="2">
    <citation type="submission" date="2009-09" db="EMBL/GenBank/DDBJ databases">
        <title>Complete sequence of chromosome of Candidatus Accumulibacter phosphatis clade IIA str. UW-1.</title>
        <authorList>
            <consortium name="US DOE Joint Genome Institute"/>
            <person name="Martin H.G."/>
            <person name="Ivanova N."/>
            <person name="Kunin V."/>
            <person name="Warnecke F."/>
            <person name="Barry K."/>
            <person name="He S."/>
            <person name="Salamov A."/>
            <person name="Szeto E."/>
            <person name="Dalin E."/>
            <person name="Pangilinan J.L."/>
            <person name="Lapidus A."/>
            <person name="Lowry S."/>
            <person name="Kyrpides N.C."/>
            <person name="McMahon K.D."/>
            <person name="Hugenholtz P."/>
        </authorList>
    </citation>
    <scope>NUCLEOTIDE SEQUENCE [LARGE SCALE GENOMIC DNA]</scope>
    <source>
        <strain evidence="5">UW-1</strain>
    </source>
</reference>
<evidence type="ECO:0000313" key="5">
    <source>
        <dbReference type="EMBL" id="ACV33656.1"/>
    </source>
</evidence>
<dbReference type="SUPFAM" id="SSF141868">
    <property type="entry name" value="EAL domain-like"/>
    <property type="match status" value="1"/>
</dbReference>
<feature type="domain" description="EAL" evidence="3">
    <location>
        <begin position="1074"/>
        <end position="1327"/>
    </location>
</feature>
<dbReference type="PROSITE" id="PS50887">
    <property type="entry name" value="GGDEF"/>
    <property type="match status" value="1"/>
</dbReference>
<organism evidence="5">
    <name type="scientific">Accumulibacter regalis</name>
    <dbReference type="NCBI Taxonomy" id="522306"/>
    <lineage>
        <taxon>Bacteria</taxon>
        <taxon>Pseudomonadati</taxon>
        <taxon>Pseudomonadota</taxon>
        <taxon>Betaproteobacteria</taxon>
        <taxon>Candidatus Accumulibacter</taxon>
    </lineage>
</organism>
<proteinExistence type="predicted"/>
<dbReference type="SUPFAM" id="SSF55785">
    <property type="entry name" value="PYP-like sensor domain (PAS domain)"/>
    <property type="match status" value="7"/>
</dbReference>
<dbReference type="InterPro" id="IPR043128">
    <property type="entry name" value="Rev_trsase/Diguanyl_cyclase"/>
</dbReference>
<dbReference type="PANTHER" id="PTHR44757">
    <property type="entry name" value="DIGUANYLATE CYCLASE DGCP"/>
    <property type="match status" value="1"/>
</dbReference>
<gene>
    <name evidence="5" type="ordered locus">CAP2UW1_0299</name>
</gene>
<feature type="domain" description="PAC" evidence="2">
    <location>
        <begin position="583"/>
        <end position="634"/>
    </location>
</feature>
<dbReference type="InterPro" id="IPR013656">
    <property type="entry name" value="PAS_4"/>
</dbReference>
<dbReference type="eggNOG" id="COG3829">
    <property type="taxonomic scope" value="Bacteria"/>
</dbReference>
<dbReference type="Pfam" id="PF00990">
    <property type="entry name" value="GGDEF"/>
    <property type="match status" value="1"/>
</dbReference>
<evidence type="ECO:0000259" key="4">
    <source>
        <dbReference type="PROSITE" id="PS50887"/>
    </source>
</evidence>
<dbReference type="STRING" id="522306.CAP2UW1_0299"/>
<dbReference type="InterPro" id="IPR000160">
    <property type="entry name" value="GGDEF_dom"/>
</dbReference>
<dbReference type="InterPro" id="IPR035919">
    <property type="entry name" value="EAL_sf"/>
</dbReference>
<dbReference type="SMART" id="SM00267">
    <property type="entry name" value="GGDEF"/>
    <property type="match status" value="1"/>
</dbReference>
<feature type="domain" description="GGDEF" evidence="4">
    <location>
        <begin position="932"/>
        <end position="1065"/>
    </location>
</feature>
<dbReference type="NCBIfam" id="TIGR00229">
    <property type="entry name" value="sensory_box"/>
    <property type="match status" value="7"/>
</dbReference>
<dbReference type="InterPro" id="IPR052155">
    <property type="entry name" value="Biofilm_reg_signaling"/>
</dbReference>
<dbReference type="EMBL" id="CP001715">
    <property type="protein sequence ID" value="ACV33656.1"/>
    <property type="molecule type" value="Genomic_DNA"/>
</dbReference>
<dbReference type="Pfam" id="PF00563">
    <property type="entry name" value="EAL"/>
    <property type="match status" value="1"/>
</dbReference>
<dbReference type="HOGENOM" id="CLU_000445_41_0_4"/>
<evidence type="ECO:0000259" key="3">
    <source>
        <dbReference type="PROSITE" id="PS50883"/>
    </source>
</evidence>
<dbReference type="InterPro" id="IPR001633">
    <property type="entry name" value="EAL_dom"/>
</dbReference>
<dbReference type="Pfam" id="PF13426">
    <property type="entry name" value="PAS_9"/>
    <property type="match status" value="6"/>
</dbReference>
<reference evidence="5" key="1">
    <citation type="submission" date="2009-08" db="EMBL/GenBank/DDBJ databases">
        <authorList>
            <consortium name="US DOE Joint Genome Institute"/>
            <person name="Lucas S."/>
            <person name="Copeland A."/>
            <person name="Lapidus A."/>
            <person name="Glavina del Rio T."/>
            <person name="Dalin E."/>
            <person name="Tice H."/>
            <person name="Bruce D."/>
            <person name="Barry K."/>
            <person name="Pitluck S."/>
            <person name="Lowry S."/>
            <person name="Larimer F."/>
            <person name="Land M."/>
            <person name="Hauser L."/>
            <person name="Kyrpides N."/>
            <person name="Ivanova N."/>
            <person name="McMahon K.D."/>
            <person name="Hugenholtz P."/>
        </authorList>
    </citation>
    <scope>NUCLEOTIDE SEQUENCE</scope>
    <source>
        <strain evidence="5">UW-1</strain>
    </source>
</reference>
<dbReference type="SMART" id="SM00052">
    <property type="entry name" value="EAL"/>
    <property type="match status" value="1"/>
</dbReference>
<accession>C7RK65</accession>
<protein>
    <submittedName>
        <fullName evidence="5">Diguanylate cyclase/phosphodiesterase with PAS/PAC sensor(S)</fullName>
    </submittedName>
</protein>
<name>C7RK65_ACCRE</name>
<dbReference type="NCBIfam" id="TIGR00254">
    <property type="entry name" value="GGDEF"/>
    <property type="match status" value="1"/>
</dbReference>
<dbReference type="Gene3D" id="3.30.70.270">
    <property type="match status" value="1"/>
</dbReference>
<dbReference type="SMART" id="SM00091">
    <property type="entry name" value="PAS"/>
    <property type="match status" value="7"/>
</dbReference>
<dbReference type="InterPro" id="IPR001610">
    <property type="entry name" value="PAC"/>
</dbReference>
<dbReference type="GO" id="GO:0003824">
    <property type="term" value="F:catalytic activity"/>
    <property type="evidence" value="ECO:0007669"/>
    <property type="project" value="UniProtKB-ARBA"/>
</dbReference>
<feature type="domain" description="PAS" evidence="1">
    <location>
        <begin position="287"/>
        <end position="305"/>
    </location>
</feature>
<dbReference type="eggNOG" id="COG5001">
    <property type="taxonomic scope" value="Bacteria"/>
</dbReference>